<dbReference type="PANTHER" id="PTHR10641:SF1244">
    <property type="entry name" value="TRICHOME DIFFERENTIATION PROTEIN GL1-LIKE"/>
    <property type="match status" value="1"/>
</dbReference>
<dbReference type="InterPro" id="IPR001005">
    <property type="entry name" value="SANT/Myb"/>
</dbReference>
<feature type="domain" description="Myb-like" evidence="6">
    <location>
        <begin position="57"/>
        <end position="107"/>
    </location>
</feature>
<dbReference type="PROSITE" id="PS51294">
    <property type="entry name" value="HTH_MYB"/>
    <property type="match status" value="2"/>
</dbReference>
<dbReference type="OrthoDB" id="2143914at2759"/>
<dbReference type="InterPro" id="IPR017930">
    <property type="entry name" value="Myb_dom"/>
</dbReference>
<evidence type="ECO:0000313" key="8">
    <source>
        <dbReference type="EMBL" id="KAH1032339.1"/>
    </source>
</evidence>
<dbReference type="InterPro" id="IPR009057">
    <property type="entry name" value="Homeodomain-like_sf"/>
</dbReference>
<feature type="region of interest" description="Disordered" evidence="5">
    <location>
        <begin position="114"/>
        <end position="136"/>
    </location>
</feature>
<dbReference type="InterPro" id="IPR015495">
    <property type="entry name" value="Myb_TF_plants"/>
</dbReference>
<dbReference type="SMART" id="SM00717">
    <property type="entry name" value="SANT"/>
    <property type="match status" value="2"/>
</dbReference>
<protein>
    <submittedName>
        <fullName evidence="8">Uncharacterized protein</fullName>
    </submittedName>
</protein>
<evidence type="ECO:0000256" key="3">
    <source>
        <dbReference type="ARBA" id="ARBA00023125"/>
    </source>
</evidence>
<evidence type="ECO:0000259" key="6">
    <source>
        <dbReference type="PROSITE" id="PS50090"/>
    </source>
</evidence>
<keyword evidence="4" id="KW-0539">Nucleus</keyword>
<accession>A0A9D3U9J1</accession>
<sequence>MVRQPYLKKGTWSHDEDQKLIAYIGKYGIWNWNGMPTFAGLQRSGKSCRLRWMNYLRPNIRRGNFSREEEETIIHLQKTLGNRWSAIAARLPQRTDNDIKNYWNTRLKKRVIGEKKNSSSATTETKTSMEENSSDADSSMMVDILLDYQIPTMDDFPELAADTTISLSDCDLSVVVDDHYNMAMDNNLVSSENHWEIENLWGQSLTMEGLDCEVMSPNSQLWLHEPIYACDSYYDPVVDLWSAALIFLSFMFDLLVIMELLALKIVAADVEEGIHGIYRPALTGIYHMLSTNVI</sequence>
<dbReference type="GO" id="GO:0005634">
    <property type="term" value="C:nucleus"/>
    <property type="evidence" value="ECO:0007669"/>
    <property type="project" value="UniProtKB-SubCell"/>
</dbReference>
<dbReference type="Proteomes" id="UP000828251">
    <property type="component" value="Unassembled WGS sequence"/>
</dbReference>
<dbReference type="CDD" id="cd00167">
    <property type="entry name" value="SANT"/>
    <property type="match status" value="2"/>
</dbReference>
<dbReference type="SUPFAM" id="SSF46689">
    <property type="entry name" value="Homeodomain-like"/>
    <property type="match status" value="1"/>
</dbReference>
<dbReference type="PROSITE" id="PS50090">
    <property type="entry name" value="MYB_LIKE"/>
    <property type="match status" value="2"/>
</dbReference>
<proteinExistence type="predicted"/>
<dbReference type="PANTHER" id="PTHR10641">
    <property type="entry name" value="MYB FAMILY TRANSCRIPTION FACTOR"/>
    <property type="match status" value="1"/>
</dbReference>
<feature type="domain" description="HTH myb-type" evidence="7">
    <location>
        <begin position="57"/>
        <end position="111"/>
    </location>
</feature>
<evidence type="ECO:0000259" key="7">
    <source>
        <dbReference type="PROSITE" id="PS51294"/>
    </source>
</evidence>
<keyword evidence="2" id="KW-0677">Repeat</keyword>
<dbReference type="GO" id="GO:0003677">
    <property type="term" value="F:DNA binding"/>
    <property type="evidence" value="ECO:0007669"/>
    <property type="project" value="UniProtKB-KW"/>
</dbReference>
<gene>
    <name evidence="8" type="ORF">J1N35_044513</name>
</gene>
<dbReference type="EMBL" id="JAIQCV010000013">
    <property type="protein sequence ID" value="KAH1032339.1"/>
    <property type="molecule type" value="Genomic_DNA"/>
</dbReference>
<evidence type="ECO:0000256" key="5">
    <source>
        <dbReference type="SAM" id="MobiDB-lite"/>
    </source>
</evidence>
<comment type="caution">
    <text evidence="8">The sequence shown here is derived from an EMBL/GenBank/DDBJ whole genome shotgun (WGS) entry which is preliminary data.</text>
</comment>
<feature type="domain" description="Myb-like" evidence="6">
    <location>
        <begin position="4"/>
        <end position="56"/>
    </location>
</feature>
<feature type="domain" description="HTH myb-type" evidence="7">
    <location>
        <begin position="4"/>
        <end position="56"/>
    </location>
</feature>
<evidence type="ECO:0000256" key="1">
    <source>
        <dbReference type="ARBA" id="ARBA00004123"/>
    </source>
</evidence>
<keyword evidence="3" id="KW-0238">DNA-binding</keyword>
<evidence type="ECO:0000256" key="2">
    <source>
        <dbReference type="ARBA" id="ARBA00022737"/>
    </source>
</evidence>
<name>A0A9D3U9J1_9ROSI</name>
<dbReference type="AlphaFoldDB" id="A0A9D3U9J1"/>
<evidence type="ECO:0000256" key="4">
    <source>
        <dbReference type="ARBA" id="ARBA00023242"/>
    </source>
</evidence>
<dbReference type="FunFam" id="1.10.10.60:FF:000001">
    <property type="entry name" value="MYB-related transcription factor"/>
    <property type="match status" value="1"/>
</dbReference>
<comment type="subcellular location">
    <subcellularLocation>
        <location evidence="1">Nucleus</location>
    </subcellularLocation>
</comment>
<dbReference type="Gene3D" id="1.10.10.60">
    <property type="entry name" value="Homeodomain-like"/>
    <property type="match status" value="2"/>
</dbReference>
<dbReference type="Pfam" id="PF00249">
    <property type="entry name" value="Myb_DNA-binding"/>
    <property type="match status" value="2"/>
</dbReference>
<keyword evidence="9" id="KW-1185">Reference proteome</keyword>
<evidence type="ECO:0000313" key="9">
    <source>
        <dbReference type="Proteomes" id="UP000828251"/>
    </source>
</evidence>
<reference evidence="8 9" key="1">
    <citation type="journal article" date="2021" name="Plant Biotechnol. J.">
        <title>Multi-omics assisted identification of the key and species-specific regulatory components of drought-tolerant mechanisms in Gossypium stocksii.</title>
        <authorList>
            <person name="Yu D."/>
            <person name="Ke L."/>
            <person name="Zhang D."/>
            <person name="Wu Y."/>
            <person name="Sun Y."/>
            <person name="Mei J."/>
            <person name="Sun J."/>
            <person name="Sun Y."/>
        </authorList>
    </citation>
    <scope>NUCLEOTIDE SEQUENCE [LARGE SCALE GENOMIC DNA]</scope>
    <source>
        <strain evidence="9">cv. E1</strain>
        <tissue evidence="8">Leaf</tissue>
    </source>
</reference>
<organism evidence="8 9">
    <name type="scientific">Gossypium stocksii</name>
    <dbReference type="NCBI Taxonomy" id="47602"/>
    <lineage>
        <taxon>Eukaryota</taxon>
        <taxon>Viridiplantae</taxon>
        <taxon>Streptophyta</taxon>
        <taxon>Embryophyta</taxon>
        <taxon>Tracheophyta</taxon>
        <taxon>Spermatophyta</taxon>
        <taxon>Magnoliopsida</taxon>
        <taxon>eudicotyledons</taxon>
        <taxon>Gunneridae</taxon>
        <taxon>Pentapetalae</taxon>
        <taxon>rosids</taxon>
        <taxon>malvids</taxon>
        <taxon>Malvales</taxon>
        <taxon>Malvaceae</taxon>
        <taxon>Malvoideae</taxon>
        <taxon>Gossypium</taxon>
    </lineage>
</organism>